<proteinExistence type="predicted"/>
<dbReference type="Proteomes" id="UP000751190">
    <property type="component" value="Unassembled WGS sequence"/>
</dbReference>
<gene>
    <name evidence="1" type="ORF">KFE25_009153</name>
</gene>
<dbReference type="EMBL" id="JAGTXO010000001">
    <property type="protein sequence ID" value="KAG8470732.1"/>
    <property type="molecule type" value="Genomic_DNA"/>
</dbReference>
<evidence type="ECO:0000313" key="2">
    <source>
        <dbReference type="Proteomes" id="UP000751190"/>
    </source>
</evidence>
<accession>A0A8J5XYC3</accession>
<comment type="caution">
    <text evidence="1">The sequence shown here is derived from an EMBL/GenBank/DDBJ whole genome shotgun (WGS) entry which is preliminary data.</text>
</comment>
<dbReference type="AlphaFoldDB" id="A0A8J5XYC3"/>
<sequence length="228" mass="24900">MIDQMRARYAKLGLVPPREPLHVPRREQRAELGMSSLPRDEYRPPFAHLQHLAPAPVPTRDVRELRISPRSVLLVGTGAALAVALHMQPYARAGALEADAPEATLEHTRMAAAAAAPPDRVEVGVRVEMGVALVARLGTLYTHITGEPPPHALCPRRSAMQQGYTALTVLDLYLLLDKEDKGFVDDLARQLPTADGGPHPCARVSTSDPRIKDAILGRFFDLDVPALR</sequence>
<organism evidence="1 2">
    <name type="scientific">Diacronema lutheri</name>
    <name type="common">Unicellular marine alga</name>
    <name type="synonym">Monochrysis lutheri</name>
    <dbReference type="NCBI Taxonomy" id="2081491"/>
    <lineage>
        <taxon>Eukaryota</taxon>
        <taxon>Haptista</taxon>
        <taxon>Haptophyta</taxon>
        <taxon>Pavlovophyceae</taxon>
        <taxon>Pavlovales</taxon>
        <taxon>Pavlovaceae</taxon>
        <taxon>Diacronema</taxon>
    </lineage>
</organism>
<name>A0A8J5XYC3_DIALT</name>
<protein>
    <submittedName>
        <fullName evidence="1">Uncharacterized protein</fullName>
    </submittedName>
</protein>
<reference evidence="1" key="1">
    <citation type="submission" date="2021-05" db="EMBL/GenBank/DDBJ databases">
        <title>The genome of the haptophyte Pavlova lutheri (Diacronema luteri, Pavlovales) - a model for lipid biosynthesis in eukaryotic algae.</title>
        <authorList>
            <person name="Hulatt C.J."/>
            <person name="Posewitz M.C."/>
        </authorList>
    </citation>
    <scope>NUCLEOTIDE SEQUENCE</scope>
    <source>
        <strain evidence="1">NIVA-4/92</strain>
    </source>
</reference>
<evidence type="ECO:0000313" key="1">
    <source>
        <dbReference type="EMBL" id="KAG8470732.1"/>
    </source>
</evidence>
<keyword evidence="2" id="KW-1185">Reference proteome</keyword>